<protein>
    <recommendedName>
        <fullName evidence="2">Ribosomal RNA methyltransferase FtsJ domain-containing protein</fullName>
    </recommendedName>
</protein>
<reference evidence="3 4" key="1">
    <citation type="submission" date="2016-06" db="EMBL/GenBank/DDBJ databases">
        <title>Living apart together: crosstalk between the core and supernumerary genomes in a fungal plant pathogen.</title>
        <authorList>
            <person name="Vanheule A."/>
            <person name="Audenaert K."/>
            <person name="Warris S."/>
            <person name="Van De Geest H."/>
            <person name="Schijlen E."/>
            <person name="Hofte M."/>
            <person name="De Saeger S."/>
            <person name="Haesaert G."/>
            <person name="Waalwijk C."/>
            <person name="Van Der Lee T."/>
        </authorList>
    </citation>
    <scope>NUCLEOTIDE SEQUENCE [LARGE SCALE GENOMIC DNA]</scope>
    <source>
        <strain evidence="3 4">2516</strain>
    </source>
</reference>
<dbReference type="EMBL" id="LYXU01000004">
    <property type="protein sequence ID" value="OBS19878.1"/>
    <property type="molecule type" value="Genomic_DNA"/>
</dbReference>
<dbReference type="GO" id="GO:0032259">
    <property type="term" value="P:methylation"/>
    <property type="evidence" value="ECO:0007669"/>
    <property type="project" value="InterPro"/>
</dbReference>
<dbReference type="Gene3D" id="3.40.50.150">
    <property type="entry name" value="Vaccinia Virus protein VP39"/>
    <property type="match status" value="1"/>
</dbReference>
<feature type="domain" description="Ribosomal RNA methyltransferase FtsJ" evidence="2">
    <location>
        <begin position="12"/>
        <end position="154"/>
    </location>
</feature>
<sequence length="578" mass="64798">MSTGALTRGYLRTERVLDMCAAPGGFIDQTMAMCPSINLVRAMTLPVEEVSHDIRLKNIGVDVEFRDITMRAGDIGITEQDIPDNFPDRDKFILGRVFKSDEKYDLVFCDGQVSRTHQRSEWRERGEANRLQMTELILGLEHLSTGGTMVILMHTLDTWRSFKLIHQLCKIADICLYKHHRYQPYQIVFLHRSQSGHFVHCGNISFSASKANFAEFLIANFFGDCIIFWPVQKDNHAHNGWCHLQFGDRARATFVRSSLDKRVLCGRELKTGPVQRMNGRSAAATASAAGPAASALPEPADRPDGKVSSSPQMPSTPVPPLPPKRVVTKADDSHIELPELKDYPESWCLDPEDPKASVRAYIKQIAHVGDASVEAGFPYRTTAKPPVDYSNDNKDTRTIVNENDKWDQERPSLDTPHRFARGLAIWKNMGGGDLAPGQMIYHDPSARSLLSESTEFVQQSDVPPGEASATHQDHIESYTTPAIPSQGWGDYLRFQAWQSHGRPIKKDMVVQKEYETETPKTVTTVTSRGVDPITVDTSSTAFSTGRNPKTIYQRVNRPRGTYTNNKQPDEAGQTLDKW</sequence>
<dbReference type="InterPro" id="IPR029063">
    <property type="entry name" value="SAM-dependent_MTases_sf"/>
</dbReference>
<feature type="region of interest" description="Disordered" evidence="1">
    <location>
        <begin position="555"/>
        <end position="578"/>
    </location>
</feature>
<dbReference type="Pfam" id="PF01728">
    <property type="entry name" value="FtsJ"/>
    <property type="match status" value="1"/>
</dbReference>
<feature type="compositionally biased region" description="Pro residues" evidence="1">
    <location>
        <begin position="314"/>
        <end position="323"/>
    </location>
</feature>
<feature type="region of interest" description="Disordered" evidence="1">
    <location>
        <begin position="276"/>
        <end position="326"/>
    </location>
</feature>
<evidence type="ECO:0000313" key="3">
    <source>
        <dbReference type="EMBL" id="OBS19878.1"/>
    </source>
</evidence>
<comment type="caution">
    <text evidence="3">The sequence shown here is derived from an EMBL/GenBank/DDBJ whole genome shotgun (WGS) entry which is preliminary data.</text>
</comment>
<organism evidence="3 4">
    <name type="scientific">Fusarium poae</name>
    <dbReference type="NCBI Taxonomy" id="36050"/>
    <lineage>
        <taxon>Eukaryota</taxon>
        <taxon>Fungi</taxon>
        <taxon>Dikarya</taxon>
        <taxon>Ascomycota</taxon>
        <taxon>Pezizomycotina</taxon>
        <taxon>Sordariomycetes</taxon>
        <taxon>Hypocreomycetidae</taxon>
        <taxon>Hypocreales</taxon>
        <taxon>Nectriaceae</taxon>
        <taxon>Fusarium</taxon>
    </lineage>
</organism>
<dbReference type="GO" id="GO:0003676">
    <property type="term" value="F:nucleic acid binding"/>
    <property type="evidence" value="ECO:0007669"/>
    <property type="project" value="InterPro"/>
</dbReference>
<name>A0A1B8AH54_FUSPO</name>
<dbReference type="STRING" id="36050.A0A1B8AH54"/>
<dbReference type="Proteomes" id="UP000091967">
    <property type="component" value="Unassembled WGS sequence"/>
</dbReference>
<keyword evidence="4" id="KW-1185">Reference proteome</keyword>
<dbReference type="SUPFAM" id="SSF53335">
    <property type="entry name" value="S-adenosyl-L-methionine-dependent methyltransferases"/>
    <property type="match status" value="1"/>
</dbReference>
<gene>
    <name evidence="3" type="ORF">FPOA_11603</name>
</gene>
<evidence type="ECO:0000313" key="4">
    <source>
        <dbReference type="Proteomes" id="UP000091967"/>
    </source>
</evidence>
<dbReference type="InterPro" id="IPR002877">
    <property type="entry name" value="RNA_MeTrfase_FtsJ_dom"/>
</dbReference>
<evidence type="ECO:0000259" key="2">
    <source>
        <dbReference type="Pfam" id="PF01728"/>
    </source>
</evidence>
<dbReference type="InterPro" id="IPR035979">
    <property type="entry name" value="RBD_domain_sf"/>
</dbReference>
<proteinExistence type="predicted"/>
<dbReference type="AlphaFoldDB" id="A0A1B8AH54"/>
<dbReference type="SUPFAM" id="SSF54928">
    <property type="entry name" value="RNA-binding domain, RBD"/>
    <property type="match status" value="1"/>
</dbReference>
<dbReference type="GO" id="GO:0008168">
    <property type="term" value="F:methyltransferase activity"/>
    <property type="evidence" value="ECO:0007669"/>
    <property type="project" value="InterPro"/>
</dbReference>
<feature type="compositionally biased region" description="Low complexity" evidence="1">
    <location>
        <begin position="281"/>
        <end position="298"/>
    </location>
</feature>
<evidence type="ECO:0000256" key="1">
    <source>
        <dbReference type="SAM" id="MobiDB-lite"/>
    </source>
</evidence>
<accession>A0A1B8AH54</accession>